<feature type="transmembrane region" description="Helical" evidence="1">
    <location>
        <begin position="144"/>
        <end position="168"/>
    </location>
</feature>
<reference evidence="2 3" key="1">
    <citation type="submission" date="2016-10" db="EMBL/GenBank/DDBJ databases">
        <authorList>
            <person name="de Groot N.N."/>
        </authorList>
    </citation>
    <scope>NUCLEOTIDE SEQUENCE [LARGE SCALE GENOMIC DNA]</scope>
    <source>
        <strain evidence="2 3">DSM 12272</strain>
    </source>
</reference>
<keyword evidence="1" id="KW-0472">Membrane</keyword>
<dbReference type="PANTHER" id="PTHR37305">
    <property type="entry name" value="INTEGRAL MEMBRANE PROTEIN-RELATED"/>
    <property type="match status" value="1"/>
</dbReference>
<dbReference type="RefSeq" id="WP_089967306.1">
    <property type="nucleotide sequence ID" value="NZ_FNJM01000002.1"/>
</dbReference>
<dbReference type="PANTHER" id="PTHR37305:SF1">
    <property type="entry name" value="MEMBRANE PROTEIN"/>
    <property type="match status" value="1"/>
</dbReference>
<accession>A0A1H0QLA2</accession>
<feature type="transmembrane region" description="Helical" evidence="1">
    <location>
        <begin position="175"/>
        <end position="196"/>
    </location>
</feature>
<protein>
    <submittedName>
        <fullName evidence="2">ABC-2 type transport system permease protein</fullName>
    </submittedName>
</protein>
<feature type="transmembrane region" description="Helical" evidence="1">
    <location>
        <begin position="21"/>
        <end position="39"/>
    </location>
</feature>
<keyword evidence="3" id="KW-1185">Reference proteome</keyword>
<dbReference type="STRING" id="94869.SAMN04488529_102405"/>
<organism evidence="2 3">
    <name type="scientific">Clostridium gasigenes</name>
    <dbReference type="NCBI Taxonomy" id="94869"/>
    <lineage>
        <taxon>Bacteria</taxon>
        <taxon>Bacillati</taxon>
        <taxon>Bacillota</taxon>
        <taxon>Clostridia</taxon>
        <taxon>Eubacteriales</taxon>
        <taxon>Clostridiaceae</taxon>
        <taxon>Clostridium</taxon>
    </lineage>
</organism>
<feature type="transmembrane region" description="Helical" evidence="1">
    <location>
        <begin position="216"/>
        <end position="241"/>
    </location>
</feature>
<dbReference type="EMBL" id="FNJM01000002">
    <property type="protein sequence ID" value="SDP17825.1"/>
    <property type="molecule type" value="Genomic_DNA"/>
</dbReference>
<feature type="transmembrane region" description="Helical" evidence="1">
    <location>
        <begin position="59"/>
        <end position="81"/>
    </location>
</feature>
<evidence type="ECO:0000256" key="1">
    <source>
        <dbReference type="SAM" id="Phobius"/>
    </source>
</evidence>
<dbReference type="Proteomes" id="UP000198597">
    <property type="component" value="Unassembled WGS sequence"/>
</dbReference>
<name>A0A1H0QLA2_9CLOT</name>
<dbReference type="OrthoDB" id="1711106at2"/>
<evidence type="ECO:0000313" key="2">
    <source>
        <dbReference type="EMBL" id="SDP17825.1"/>
    </source>
</evidence>
<evidence type="ECO:0000313" key="3">
    <source>
        <dbReference type="Proteomes" id="UP000198597"/>
    </source>
</evidence>
<keyword evidence="1" id="KW-1133">Transmembrane helix</keyword>
<gene>
    <name evidence="2" type="ORF">SAMN04488529_102405</name>
</gene>
<dbReference type="Pfam" id="PF12730">
    <property type="entry name" value="ABC2_membrane_4"/>
    <property type="match status" value="1"/>
</dbReference>
<feature type="transmembrane region" description="Helical" evidence="1">
    <location>
        <begin position="109"/>
        <end position="132"/>
    </location>
</feature>
<keyword evidence="1" id="KW-0812">Transmembrane</keyword>
<dbReference type="AlphaFoldDB" id="A0A1H0QLA2"/>
<proteinExistence type="predicted"/>
<sequence>MNNFKGNVINEIQKLFLKKKIMVFLIIMAIVSFLPAFFFSAIKAKLMFIAFDSISYSQMILSIMTNIFLPLFIFMVTSEIFSGEVADKTMKLILSRPISRFKVFLSKNIAIGIYVVINLIVILIVSIIASVFLKFNMDNIGQTILGYIIDIIPALILVLFTSLIAQFFKSSSGVLVSSILIFMGIKVLALFISGLNNISFTSHLNWYSELLSSGKILSSVNLMVMLLAYGLIFFTAGFYLFDKKEF</sequence>